<dbReference type="PANTHER" id="PTHR11383">
    <property type="entry name" value="NUCLEOSIDE DIPHOSPHATE-LINKED MOIETY X MOTIF 13"/>
    <property type="match status" value="1"/>
</dbReference>
<dbReference type="Pfam" id="PF09296">
    <property type="entry name" value="NUDIX-like"/>
    <property type="match status" value="1"/>
</dbReference>
<reference evidence="3" key="1">
    <citation type="submission" date="2025-08" db="UniProtKB">
        <authorList>
            <consortium name="Ensembl"/>
        </authorList>
    </citation>
    <scope>IDENTIFICATION</scope>
</reference>
<dbReference type="InterPro" id="IPR015376">
    <property type="entry name" value="Znr_NADH_PPase"/>
</dbReference>
<dbReference type="InterPro" id="IPR015797">
    <property type="entry name" value="NUDIX_hydrolase-like_dom_sf"/>
</dbReference>
<sequence>LSHRSTVCCDRMFSWIEAITTAYLNELKEDDSFCRQAQTSGTFYLFHNLSPFLQEVGRKYLVPQLSATEMKRILEKFKETEQWIEKSVLIGCSDEHVPHFALDLGWDDSSSIHVRALEKSAIESELKGSFTDLRKALFVVDEKDFPLLASAQALLRWHDSHQYCSKTGQPTQKNVAGSKRVCHASGITYYPQMSPVVITLVADGSRCLLARQPSFPPGMYTALSGFCDIGKAVSDQCCGPGHAGLGAELWDTSWGT</sequence>
<dbReference type="AlphaFoldDB" id="A0A8B9PFP4"/>
<accession>A0A8B9PFP4</accession>
<evidence type="ECO:0000259" key="2">
    <source>
        <dbReference type="Pfam" id="PF09297"/>
    </source>
</evidence>
<evidence type="ECO:0000313" key="4">
    <source>
        <dbReference type="Proteomes" id="UP000694424"/>
    </source>
</evidence>
<name>A0A8B9PFP4_APTOW</name>
<dbReference type="PANTHER" id="PTHR11383:SF3">
    <property type="entry name" value="NAD(P)H PYROPHOSPHATASE NUDT13, MITOCHONDRIAL"/>
    <property type="match status" value="1"/>
</dbReference>
<feature type="domain" description="Zinc ribbon NADH pyrophosphatase" evidence="2">
    <location>
        <begin position="159"/>
        <end position="190"/>
    </location>
</feature>
<organism evidence="3 4">
    <name type="scientific">Apteryx owenii</name>
    <name type="common">Little spotted kiwi</name>
    <dbReference type="NCBI Taxonomy" id="8824"/>
    <lineage>
        <taxon>Eukaryota</taxon>
        <taxon>Metazoa</taxon>
        <taxon>Chordata</taxon>
        <taxon>Craniata</taxon>
        <taxon>Vertebrata</taxon>
        <taxon>Euteleostomi</taxon>
        <taxon>Archelosauria</taxon>
        <taxon>Archosauria</taxon>
        <taxon>Dinosauria</taxon>
        <taxon>Saurischia</taxon>
        <taxon>Theropoda</taxon>
        <taxon>Coelurosauria</taxon>
        <taxon>Aves</taxon>
        <taxon>Palaeognathae</taxon>
        <taxon>Apterygiformes</taxon>
        <taxon>Apterygidae</taxon>
        <taxon>Apteryx</taxon>
    </lineage>
</organism>
<keyword evidence="4" id="KW-1185">Reference proteome</keyword>
<proteinExistence type="predicted"/>
<feature type="domain" description="NADH pyrophosphatase-like N-terminal" evidence="1">
    <location>
        <begin position="41"/>
        <end position="157"/>
    </location>
</feature>
<dbReference type="InterPro" id="IPR015375">
    <property type="entry name" value="NADH_PPase-like_N"/>
</dbReference>
<protein>
    <submittedName>
        <fullName evidence="3">Nudix hydrolase 13</fullName>
    </submittedName>
</protein>
<dbReference type="Gene3D" id="3.90.79.20">
    <property type="match status" value="1"/>
</dbReference>
<evidence type="ECO:0000313" key="3">
    <source>
        <dbReference type="Ensembl" id="ENSAOWP00000006039.1"/>
    </source>
</evidence>
<dbReference type="SUPFAM" id="SSF55811">
    <property type="entry name" value="Nudix"/>
    <property type="match status" value="1"/>
</dbReference>
<dbReference type="GO" id="GO:0016787">
    <property type="term" value="F:hydrolase activity"/>
    <property type="evidence" value="ECO:0007669"/>
    <property type="project" value="InterPro"/>
</dbReference>
<dbReference type="GO" id="GO:0046872">
    <property type="term" value="F:metal ion binding"/>
    <property type="evidence" value="ECO:0007669"/>
    <property type="project" value="InterPro"/>
</dbReference>
<dbReference type="Pfam" id="PF09297">
    <property type="entry name" value="Zn_ribbon_NUD"/>
    <property type="match status" value="1"/>
</dbReference>
<dbReference type="Proteomes" id="UP000694424">
    <property type="component" value="Unplaced"/>
</dbReference>
<dbReference type="Ensembl" id="ENSAOWT00000006842.1">
    <property type="protein sequence ID" value="ENSAOWP00000006039.1"/>
    <property type="gene ID" value="ENSAOWG00000004150.1"/>
</dbReference>
<reference evidence="3" key="2">
    <citation type="submission" date="2025-09" db="UniProtKB">
        <authorList>
            <consortium name="Ensembl"/>
        </authorList>
    </citation>
    <scope>IDENTIFICATION</scope>
</reference>
<evidence type="ECO:0000259" key="1">
    <source>
        <dbReference type="Pfam" id="PF09296"/>
    </source>
</evidence>